<gene>
    <name evidence="1" type="ORF">CCOS865_04074</name>
</gene>
<organism evidence="1 2">
    <name type="scientific">Pseudomonas reidholzensis</name>
    <dbReference type="NCBI Taxonomy" id="1785162"/>
    <lineage>
        <taxon>Bacteria</taxon>
        <taxon>Pseudomonadati</taxon>
        <taxon>Pseudomonadota</taxon>
        <taxon>Gammaproteobacteria</taxon>
        <taxon>Pseudomonadales</taxon>
        <taxon>Pseudomonadaceae</taxon>
        <taxon>Pseudomonas</taxon>
    </lineage>
</organism>
<evidence type="ECO:0000313" key="1">
    <source>
        <dbReference type="EMBL" id="SYX91794.1"/>
    </source>
</evidence>
<dbReference type="Proteomes" id="UP000263595">
    <property type="component" value="Unassembled WGS sequence"/>
</dbReference>
<sequence>MLKIVPDPPMHAKDSRHSFEALLIPIPELVAALIPESAR</sequence>
<keyword evidence="2" id="KW-1185">Reference proteome</keyword>
<dbReference type="EMBL" id="UNOZ01000030">
    <property type="protein sequence ID" value="SYX91794.1"/>
    <property type="molecule type" value="Genomic_DNA"/>
</dbReference>
<accession>A0A383RYS9</accession>
<dbReference type="AlphaFoldDB" id="A0A383RYS9"/>
<proteinExistence type="predicted"/>
<evidence type="ECO:0000313" key="2">
    <source>
        <dbReference type="Proteomes" id="UP000263595"/>
    </source>
</evidence>
<name>A0A383RYS9_9PSED</name>
<protein>
    <submittedName>
        <fullName evidence="1">Uncharacterized protein</fullName>
    </submittedName>
</protein>
<reference evidence="2" key="1">
    <citation type="submission" date="2018-08" db="EMBL/GenBank/DDBJ databases">
        <authorList>
            <person name="Blom J."/>
        </authorList>
    </citation>
    <scope>NUCLEOTIDE SEQUENCE [LARGE SCALE GENOMIC DNA]</scope>
    <source>
        <strain evidence="2">CCOS 865</strain>
    </source>
</reference>